<dbReference type="KEGG" id="ptrh:RsTaC01_0858"/>
<sequence>MSRVKTLYTGDLNFKNKDSGCCKCGASCQTVGKTDETTGNQSCERTKQAKSNLI</sequence>
<organism evidence="1">
    <name type="scientific">Candidatus Paraimprobicoccus trichonymphae</name>
    <dbReference type="NCBI Taxonomy" id="3033793"/>
    <lineage>
        <taxon>Bacteria</taxon>
        <taxon>Bacillati</taxon>
        <taxon>Bacillota</taxon>
        <taxon>Clostridia</taxon>
        <taxon>Candidatus Paraimprobicoccus</taxon>
    </lineage>
</organism>
<name>A0AA48IHJ0_9FIRM</name>
<reference evidence="1" key="1">
    <citation type="journal article" date="2023" name="ISME J.">
        <title>Emergence of putative energy parasites within Clostridia revealed by genome analysis of a novel endosymbiotic clade.</title>
        <authorList>
            <person name="Takahashi K."/>
            <person name="Kuwahara H."/>
            <person name="Horikawa Y."/>
            <person name="Izawa K."/>
            <person name="Kato D."/>
            <person name="Inagaki T."/>
            <person name="Yuki M."/>
            <person name="Ohkuma M."/>
            <person name="Hongoh Y."/>
        </authorList>
    </citation>
    <scope>NUCLEOTIDE SEQUENCE</scope>
    <source>
        <strain evidence="1">RsTa-C01</strain>
    </source>
</reference>
<gene>
    <name evidence="1" type="ORF">RsTaC01_0858</name>
</gene>
<proteinExistence type="predicted"/>
<evidence type="ECO:0000313" key="1">
    <source>
        <dbReference type="EMBL" id="BED92935.1"/>
    </source>
</evidence>
<evidence type="ECO:0008006" key="2">
    <source>
        <dbReference type="Google" id="ProtNLM"/>
    </source>
</evidence>
<accession>A0AA48IHJ0</accession>
<dbReference type="AlphaFoldDB" id="A0AA48IHJ0"/>
<protein>
    <recommendedName>
        <fullName evidence="2">Six-cysteine peptide SCIFF</fullName>
    </recommendedName>
</protein>
<dbReference type="Pfam" id="PF13165">
    <property type="entry name" value="SCIFF"/>
    <property type="match status" value="1"/>
</dbReference>
<dbReference type="EMBL" id="AP027925">
    <property type="protein sequence ID" value="BED92935.1"/>
    <property type="molecule type" value="Genomic_DNA"/>
</dbReference>
<dbReference type="InterPro" id="IPR023975">
    <property type="entry name" value="Six-Cys_pep_SCIFF"/>
</dbReference>
<dbReference type="Proteomes" id="UP001335720">
    <property type="component" value="Chromosome"/>
</dbReference>